<feature type="compositionally biased region" description="Basic and acidic residues" evidence="7">
    <location>
        <begin position="424"/>
        <end position="441"/>
    </location>
</feature>
<dbReference type="PANTHER" id="PTHR33217">
    <property type="entry name" value="TRANSPOSASE FOR INSERTION SEQUENCE ELEMENT IS1081"/>
    <property type="match status" value="1"/>
</dbReference>
<dbReference type="GO" id="GO:0004803">
    <property type="term" value="F:transposase activity"/>
    <property type="evidence" value="ECO:0007669"/>
    <property type="project" value="UniProtKB-UniRule"/>
</dbReference>
<evidence type="ECO:0000256" key="3">
    <source>
        <dbReference type="ARBA" id="ARBA00022578"/>
    </source>
</evidence>
<evidence type="ECO:0000256" key="7">
    <source>
        <dbReference type="SAM" id="MobiDB-lite"/>
    </source>
</evidence>
<feature type="region of interest" description="Disordered" evidence="7">
    <location>
        <begin position="1"/>
        <end position="23"/>
    </location>
</feature>
<name>A0AA86T2M8_9BACT</name>
<evidence type="ECO:0000256" key="2">
    <source>
        <dbReference type="ARBA" id="ARBA00010961"/>
    </source>
</evidence>
<dbReference type="AlphaFoldDB" id="A0AA86T2M8"/>
<evidence type="ECO:0000313" key="9">
    <source>
        <dbReference type="Proteomes" id="UP001179121"/>
    </source>
</evidence>
<dbReference type="PANTHER" id="PTHR33217:SF9">
    <property type="entry name" value="MUTATOR FAMILY TRANSPOSASE"/>
    <property type="match status" value="1"/>
</dbReference>
<comment type="similarity">
    <text evidence="2 6">Belongs to the transposase mutator family.</text>
</comment>
<gene>
    <name evidence="8" type="ORF">DNFV4_01259</name>
</gene>
<dbReference type="GO" id="GO:0003677">
    <property type="term" value="F:DNA binding"/>
    <property type="evidence" value="ECO:0007669"/>
    <property type="project" value="UniProtKB-UniRule"/>
</dbReference>
<comment type="function">
    <text evidence="1 6">Required for the transposition of the insertion element.</text>
</comment>
<organism evidence="8 9">
    <name type="scientific">Nitrospira tepida</name>
    <dbReference type="NCBI Taxonomy" id="2973512"/>
    <lineage>
        <taxon>Bacteria</taxon>
        <taxon>Pseudomonadati</taxon>
        <taxon>Nitrospirota</taxon>
        <taxon>Nitrospiria</taxon>
        <taxon>Nitrospirales</taxon>
        <taxon>Nitrospiraceae</taxon>
        <taxon>Nitrospira</taxon>
    </lineage>
</organism>
<dbReference type="KEGG" id="nti:DNFV4_01259"/>
<feature type="region of interest" description="Disordered" evidence="7">
    <location>
        <begin position="410"/>
        <end position="441"/>
    </location>
</feature>
<keyword evidence="6" id="KW-0814">Transposable element</keyword>
<dbReference type="Pfam" id="PF00872">
    <property type="entry name" value="Transposase_mut"/>
    <property type="match status" value="1"/>
</dbReference>
<keyword evidence="5 6" id="KW-0233">DNA recombination</keyword>
<evidence type="ECO:0000256" key="4">
    <source>
        <dbReference type="ARBA" id="ARBA00023125"/>
    </source>
</evidence>
<keyword evidence="9" id="KW-1185">Reference proteome</keyword>
<dbReference type="NCBIfam" id="NF033543">
    <property type="entry name" value="transpos_IS256"/>
    <property type="match status" value="1"/>
</dbReference>
<dbReference type="EMBL" id="OX365700">
    <property type="protein sequence ID" value="CAI4030829.1"/>
    <property type="molecule type" value="Genomic_DNA"/>
</dbReference>
<proteinExistence type="inferred from homology"/>
<dbReference type="RefSeq" id="WP_289267800.1">
    <property type="nucleotide sequence ID" value="NZ_OX365700.1"/>
</dbReference>
<dbReference type="Proteomes" id="UP001179121">
    <property type="component" value="Chromosome"/>
</dbReference>
<sequence>MQRVPPSARTTEAIRKVTEEGTEQDPKAALVKLGIQRVIEEALEAAVRDTVGRDYYERRPVGAQGYRNGIRPGRLATSEGEVRYAVPQVRDVPPDLVRALRRRLKGRTPELERLGLELFARGCSTRDIEALFTDADGRSLLSRTAVSEITEALWAEYEAFATRDLSDIVPLYLFLDGLAERLRPGAAREAVLVAWVITEEGQKLLLHVAPGTKESTDCCREFLEDLKRRGLGDPVLVITDGAPGLIRAVEECFPASLRQRCLAHRMRNLMAKLPEEIRAEFAAAARAAYHAPSLALARVAREEVVERFGSEYPTAVACFEEDFEACIAQLHCPPRHRRICRTTNLLERLFLEERRRLDAAGTLFGERAVLKLMYAALIRGTEHWRGLRITEFEHRQLAQWRAQLQEAHAKRHAPITKASAPSSEKLDRRIGPTTRDRRAAR</sequence>
<evidence type="ECO:0000313" key="8">
    <source>
        <dbReference type="EMBL" id="CAI4030829.1"/>
    </source>
</evidence>
<reference evidence="8" key="1">
    <citation type="submission" date="2022-10" db="EMBL/GenBank/DDBJ databases">
        <authorList>
            <person name="Koch H."/>
        </authorList>
    </citation>
    <scope>NUCLEOTIDE SEQUENCE</scope>
    <source>
        <strain evidence="8">DNF</strain>
    </source>
</reference>
<keyword evidence="3 6" id="KW-0815">Transposition</keyword>
<evidence type="ECO:0000256" key="5">
    <source>
        <dbReference type="ARBA" id="ARBA00023172"/>
    </source>
</evidence>
<keyword evidence="4 6" id="KW-0238">DNA-binding</keyword>
<dbReference type="GO" id="GO:0006313">
    <property type="term" value="P:DNA transposition"/>
    <property type="evidence" value="ECO:0007669"/>
    <property type="project" value="UniProtKB-UniRule"/>
</dbReference>
<accession>A0AA86T2M8</accession>
<evidence type="ECO:0000256" key="1">
    <source>
        <dbReference type="ARBA" id="ARBA00002190"/>
    </source>
</evidence>
<protein>
    <recommendedName>
        <fullName evidence="6">Mutator family transposase</fullName>
    </recommendedName>
</protein>
<dbReference type="InterPro" id="IPR001207">
    <property type="entry name" value="Transposase_mutator"/>
</dbReference>
<evidence type="ECO:0000256" key="6">
    <source>
        <dbReference type="RuleBase" id="RU365089"/>
    </source>
</evidence>